<dbReference type="Pfam" id="PF00701">
    <property type="entry name" value="DHDPS"/>
    <property type="match status" value="1"/>
</dbReference>
<reference evidence="16 17" key="1">
    <citation type="submission" date="2018-02" db="EMBL/GenBank/DDBJ databases">
        <title>Genome sequencing of Solimonas sp. HR-BB.</title>
        <authorList>
            <person name="Lee Y."/>
            <person name="Jeon C.O."/>
        </authorList>
    </citation>
    <scope>NUCLEOTIDE SEQUENCE [LARGE SCALE GENOMIC DNA]</scope>
    <source>
        <strain evidence="16 17">HR-BB</strain>
    </source>
</reference>
<feature type="binding site" evidence="12 15">
    <location>
        <position position="203"/>
    </location>
    <ligand>
        <name>pyruvate</name>
        <dbReference type="ChEBI" id="CHEBI:15361"/>
    </ligand>
</feature>
<evidence type="ECO:0000313" key="17">
    <source>
        <dbReference type="Proteomes" id="UP000238220"/>
    </source>
</evidence>
<dbReference type="InterPro" id="IPR013785">
    <property type="entry name" value="Aldolase_TIM"/>
</dbReference>
<evidence type="ECO:0000256" key="14">
    <source>
        <dbReference type="PIRSR" id="PIRSR001365-1"/>
    </source>
</evidence>
<feature type="active site" description="Proton donor/acceptor" evidence="12 14">
    <location>
        <position position="134"/>
    </location>
</feature>
<dbReference type="InterPro" id="IPR002220">
    <property type="entry name" value="DapA-like"/>
</dbReference>
<feature type="site" description="Part of a proton relay during catalysis" evidence="12">
    <location>
        <position position="45"/>
    </location>
</feature>
<keyword evidence="5 12" id="KW-0963">Cytoplasm</keyword>
<dbReference type="HAMAP" id="MF_00418">
    <property type="entry name" value="DapA"/>
    <property type="match status" value="1"/>
</dbReference>
<evidence type="ECO:0000313" key="16">
    <source>
        <dbReference type="EMBL" id="PPE74168.1"/>
    </source>
</evidence>
<comment type="pathway">
    <text evidence="2 12">Amino-acid biosynthesis; L-lysine biosynthesis via DAP pathway; (S)-tetrahydrodipicolinate from L-aspartate: step 3/4.</text>
</comment>
<dbReference type="SUPFAM" id="SSF51569">
    <property type="entry name" value="Aldolase"/>
    <property type="match status" value="1"/>
</dbReference>
<dbReference type="Proteomes" id="UP000238220">
    <property type="component" value="Unassembled WGS sequence"/>
</dbReference>
<dbReference type="PANTHER" id="PTHR12128">
    <property type="entry name" value="DIHYDRODIPICOLINATE SYNTHASE"/>
    <property type="match status" value="1"/>
</dbReference>
<comment type="function">
    <text evidence="1 12">Catalyzes the condensation of (S)-aspartate-beta-semialdehyde [(S)-ASA] and pyruvate to 4-hydroxy-tetrahydrodipicolinate (HTPA).</text>
</comment>
<feature type="binding site" evidence="12 15">
    <location>
        <position position="46"/>
    </location>
    <ligand>
        <name>pyruvate</name>
        <dbReference type="ChEBI" id="CHEBI:15361"/>
    </ligand>
</feature>
<feature type="site" description="Part of a proton relay during catalysis" evidence="12">
    <location>
        <position position="108"/>
    </location>
</feature>
<accession>A0A2S5TH49</accession>
<comment type="catalytic activity">
    <reaction evidence="11 12">
        <text>L-aspartate 4-semialdehyde + pyruvate = (2S,4S)-4-hydroxy-2,3,4,5-tetrahydrodipicolinate + H2O + H(+)</text>
        <dbReference type="Rhea" id="RHEA:34171"/>
        <dbReference type="ChEBI" id="CHEBI:15361"/>
        <dbReference type="ChEBI" id="CHEBI:15377"/>
        <dbReference type="ChEBI" id="CHEBI:15378"/>
        <dbReference type="ChEBI" id="CHEBI:67139"/>
        <dbReference type="ChEBI" id="CHEBI:537519"/>
        <dbReference type="EC" id="4.3.3.7"/>
    </reaction>
</comment>
<comment type="caution">
    <text evidence="12">Was originally thought to be a dihydrodipicolinate synthase (DHDPS), catalyzing the condensation of (S)-aspartate-beta-semialdehyde [(S)-ASA] and pyruvate to dihydrodipicolinate (DHDP). However, it was shown in E.coli that the product of the enzymatic reaction is not dihydrodipicolinate but in fact (4S)-4-hydroxy-2,3,4,5-tetrahydro-(2S)-dipicolinic acid (HTPA), and that the consecutive dehydration reaction leading to DHDP is not spontaneous but catalyzed by DapB.</text>
</comment>
<evidence type="ECO:0000256" key="13">
    <source>
        <dbReference type="PIRNR" id="PIRNR001365"/>
    </source>
</evidence>
<dbReference type="PIRSF" id="PIRSF001365">
    <property type="entry name" value="DHDPS"/>
    <property type="match status" value="1"/>
</dbReference>
<evidence type="ECO:0000256" key="15">
    <source>
        <dbReference type="PIRSR" id="PIRSR001365-2"/>
    </source>
</evidence>
<dbReference type="GO" id="GO:0019877">
    <property type="term" value="P:diaminopimelate biosynthetic process"/>
    <property type="evidence" value="ECO:0007669"/>
    <property type="project" value="UniProtKB-UniRule"/>
</dbReference>
<keyword evidence="17" id="KW-1185">Reference proteome</keyword>
<dbReference type="PROSITE" id="PS00666">
    <property type="entry name" value="DHDPS_2"/>
    <property type="match status" value="1"/>
</dbReference>
<evidence type="ECO:0000256" key="2">
    <source>
        <dbReference type="ARBA" id="ARBA00005120"/>
    </source>
</evidence>
<dbReference type="GO" id="GO:0008840">
    <property type="term" value="F:4-hydroxy-tetrahydrodipicolinate synthase activity"/>
    <property type="evidence" value="ECO:0007669"/>
    <property type="project" value="UniProtKB-UniRule"/>
</dbReference>
<dbReference type="PANTHER" id="PTHR12128:SF66">
    <property type="entry name" value="4-HYDROXY-2-OXOGLUTARATE ALDOLASE, MITOCHONDRIAL"/>
    <property type="match status" value="1"/>
</dbReference>
<organism evidence="16 17">
    <name type="scientific">Solimonas fluminis</name>
    <dbReference type="NCBI Taxonomy" id="2086571"/>
    <lineage>
        <taxon>Bacteria</taxon>
        <taxon>Pseudomonadati</taxon>
        <taxon>Pseudomonadota</taxon>
        <taxon>Gammaproteobacteria</taxon>
        <taxon>Nevskiales</taxon>
        <taxon>Nevskiaceae</taxon>
        <taxon>Solimonas</taxon>
    </lineage>
</organism>
<sequence>MTAFQGIWIPLVTPFRENRPDLAAMQRLAEHLLHQGVDGLIVCGTTGEPATLSEEEQERVLAAVLEVTRGRCPVVFGLAGHDTAAMEARLRELEQQPLAGWLISAPYYTRPSQEGIRRHFEALAGATERPILLYNIPYRSGIAMETGTLGALAQHPRIVGIKQSAGNDLEQLCALIRDTPLQVLSGEDALIFTCACLGGHGAIAAAAHVRPDLYRRLLAHVRAGELEAARRIHYALLPWIRLLFAEPNPAPVKAALAAMGLITDGLRLPMTEVSAGLRQRIEQALPAILAL</sequence>
<dbReference type="InterPro" id="IPR020625">
    <property type="entry name" value="Schiff_base-form_aldolases_AS"/>
</dbReference>
<evidence type="ECO:0000256" key="9">
    <source>
        <dbReference type="ARBA" id="ARBA00023239"/>
    </source>
</evidence>
<comment type="subunit">
    <text evidence="12">Homotetramer; dimer of dimers.</text>
</comment>
<proteinExistence type="inferred from homology"/>
<dbReference type="GO" id="GO:0009089">
    <property type="term" value="P:lysine biosynthetic process via diaminopimelate"/>
    <property type="evidence" value="ECO:0007669"/>
    <property type="project" value="UniProtKB-UniRule"/>
</dbReference>
<dbReference type="CDD" id="cd00950">
    <property type="entry name" value="DHDPS"/>
    <property type="match status" value="1"/>
</dbReference>
<dbReference type="GO" id="GO:0005737">
    <property type="term" value="C:cytoplasm"/>
    <property type="evidence" value="ECO:0007669"/>
    <property type="project" value="UniProtKB-SubCell"/>
</dbReference>
<dbReference type="InterPro" id="IPR005263">
    <property type="entry name" value="DapA"/>
</dbReference>
<evidence type="ECO:0000256" key="11">
    <source>
        <dbReference type="ARBA" id="ARBA00047836"/>
    </source>
</evidence>
<evidence type="ECO:0000256" key="1">
    <source>
        <dbReference type="ARBA" id="ARBA00003294"/>
    </source>
</evidence>
<keyword evidence="7 12" id="KW-0220">Diaminopimelate biosynthesis</keyword>
<comment type="caution">
    <text evidence="16">The sequence shown here is derived from an EMBL/GenBank/DDBJ whole genome shotgun (WGS) entry which is preliminary data.</text>
</comment>
<feature type="active site" description="Schiff-base intermediate with substrate" evidence="12 14">
    <location>
        <position position="162"/>
    </location>
</feature>
<dbReference type="AlphaFoldDB" id="A0A2S5TH49"/>
<comment type="subcellular location">
    <subcellularLocation>
        <location evidence="12">Cytoplasm</location>
    </subcellularLocation>
</comment>
<keyword evidence="9 12" id="KW-0456">Lyase</keyword>
<evidence type="ECO:0000256" key="8">
    <source>
        <dbReference type="ARBA" id="ARBA00023154"/>
    </source>
</evidence>
<dbReference type="EC" id="4.3.3.7" evidence="4 12"/>
<evidence type="ECO:0000256" key="5">
    <source>
        <dbReference type="ARBA" id="ARBA00022490"/>
    </source>
</evidence>
<evidence type="ECO:0000256" key="10">
    <source>
        <dbReference type="ARBA" id="ARBA00023270"/>
    </source>
</evidence>
<comment type="similarity">
    <text evidence="3 12 13">Belongs to the DapA family.</text>
</comment>
<dbReference type="PRINTS" id="PR00146">
    <property type="entry name" value="DHPICSNTHASE"/>
</dbReference>
<evidence type="ECO:0000256" key="4">
    <source>
        <dbReference type="ARBA" id="ARBA00012086"/>
    </source>
</evidence>
<evidence type="ECO:0000256" key="7">
    <source>
        <dbReference type="ARBA" id="ARBA00022915"/>
    </source>
</evidence>
<keyword evidence="8 12" id="KW-0457">Lysine biosynthesis</keyword>
<evidence type="ECO:0000256" key="6">
    <source>
        <dbReference type="ARBA" id="ARBA00022605"/>
    </source>
</evidence>
<dbReference type="NCBIfam" id="TIGR00674">
    <property type="entry name" value="dapA"/>
    <property type="match status" value="1"/>
</dbReference>
<dbReference type="OrthoDB" id="9782828at2"/>
<protein>
    <recommendedName>
        <fullName evidence="4 12">4-hydroxy-tetrahydrodipicolinate synthase</fullName>
        <shortName evidence="12">HTPA synthase</shortName>
        <ecNumber evidence="4 12">4.3.3.7</ecNumber>
    </recommendedName>
</protein>
<dbReference type="EMBL" id="PSNW01000004">
    <property type="protein sequence ID" value="PPE74168.1"/>
    <property type="molecule type" value="Genomic_DNA"/>
</dbReference>
<evidence type="ECO:0000256" key="3">
    <source>
        <dbReference type="ARBA" id="ARBA00007592"/>
    </source>
</evidence>
<keyword evidence="10 12" id="KW-0704">Schiff base</keyword>
<name>A0A2S5TH49_9GAMM</name>
<gene>
    <name evidence="12 16" type="primary">dapA</name>
    <name evidence="16" type="ORF">C3942_09035</name>
</gene>
<evidence type="ECO:0000256" key="12">
    <source>
        <dbReference type="HAMAP-Rule" id="MF_00418"/>
    </source>
</evidence>
<dbReference type="RefSeq" id="WP_104230056.1">
    <property type="nucleotide sequence ID" value="NZ_PSNW01000004.1"/>
</dbReference>
<dbReference type="UniPathway" id="UPA00034">
    <property type="reaction ID" value="UER00017"/>
</dbReference>
<dbReference type="Gene3D" id="3.20.20.70">
    <property type="entry name" value="Aldolase class I"/>
    <property type="match status" value="1"/>
</dbReference>
<dbReference type="SMART" id="SM01130">
    <property type="entry name" value="DHDPS"/>
    <property type="match status" value="1"/>
</dbReference>
<keyword evidence="6 12" id="KW-0028">Amino-acid biosynthesis</keyword>